<sequence>MTDDTTTTTPNDAGTPTRALATVVDAAELAVTVLGIDGSVLHANPLGARLFQLSAGVASDALTIVLDQVPKQLLDGPEGGTWSGEVSLGSTLERPSVHAVTVHAHHDAAHPAGGYLAILADDVTHERERVARLVHQLEHDPTTGLLNRSAAIARIGEALASPGATTTAVLLIDVDRLADVNDALGHDTGDRLLASTARRLSTAVRPDDLVARIGGDQFIVLCRDLDGPPAALELADRIRRSLTGRLTIQQLELDVSVSVGVAVVDDSWSSSSDEPNPDSRLRALELISRADTAVHAAKQRGRGHTAQFSEQLGSQARVRTELSSALSRALRDGQLEVEYQPIFSAVSEMAEAAEALLRWNHPSRGRVEAGEFIPIAEETGVIVPIGDWVLQQACATARQWIDAGLVGSRFSVHVNVSRLQLAGPTFVNRVVDLLREFRLRPRQVVLEVREASLVDDDSDEVVRSVRALRRVGVRVAIDNFGTGSHALSLMTDIGADVLKLDGSLALPNGASETDTRVVRALVLLAHALNMEVVAERVTGLEQLRRLRAAGCDLVQGHLVGSPAAADQLVVQMEL</sequence>
<dbReference type="PANTHER" id="PTHR44757">
    <property type="entry name" value="DIGUANYLATE CYCLASE DGCP"/>
    <property type="match status" value="1"/>
</dbReference>
<dbReference type="PROSITE" id="PS50883">
    <property type="entry name" value="EAL"/>
    <property type="match status" value="1"/>
</dbReference>
<dbReference type="NCBIfam" id="TIGR00254">
    <property type="entry name" value="GGDEF"/>
    <property type="match status" value="1"/>
</dbReference>
<dbReference type="RefSeq" id="WP_133868520.1">
    <property type="nucleotide sequence ID" value="NZ_SOAU01000001.1"/>
</dbReference>
<keyword evidence="4" id="KW-1185">Reference proteome</keyword>
<dbReference type="InterPro" id="IPR035919">
    <property type="entry name" value="EAL_sf"/>
</dbReference>
<dbReference type="Pfam" id="PF00990">
    <property type="entry name" value="GGDEF"/>
    <property type="match status" value="1"/>
</dbReference>
<dbReference type="InterPro" id="IPR043128">
    <property type="entry name" value="Rev_trsase/Diguanyl_cyclase"/>
</dbReference>
<name>A0A4R7HYE8_9ACTN</name>
<evidence type="ECO:0000313" key="3">
    <source>
        <dbReference type="EMBL" id="TDT16121.1"/>
    </source>
</evidence>
<dbReference type="Pfam" id="PF00563">
    <property type="entry name" value="EAL"/>
    <property type="match status" value="1"/>
</dbReference>
<dbReference type="InterPro" id="IPR029787">
    <property type="entry name" value="Nucleotide_cyclase"/>
</dbReference>
<accession>A0A4R7HYE8</accession>
<evidence type="ECO:0000259" key="1">
    <source>
        <dbReference type="PROSITE" id="PS50883"/>
    </source>
</evidence>
<comment type="caution">
    <text evidence="3">The sequence shown here is derived from an EMBL/GenBank/DDBJ whole genome shotgun (WGS) entry which is preliminary data.</text>
</comment>
<dbReference type="PROSITE" id="PS50887">
    <property type="entry name" value="GGDEF"/>
    <property type="match status" value="1"/>
</dbReference>
<dbReference type="Gene3D" id="3.20.20.450">
    <property type="entry name" value="EAL domain"/>
    <property type="match status" value="1"/>
</dbReference>
<dbReference type="OrthoDB" id="23692at2"/>
<dbReference type="SUPFAM" id="SSF141868">
    <property type="entry name" value="EAL domain-like"/>
    <property type="match status" value="1"/>
</dbReference>
<reference evidence="3 4" key="1">
    <citation type="submission" date="2019-03" db="EMBL/GenBank/DDBJ databases">
        <title>Sequencing the genomes of 1000 actinobacteria strains.</title>
        <authorList>
            <person name="Klenk H.-P."/>
        </authorList>
    </citation>
    <scope>NUCLEOTIDE SEQUENCE [LARGE SCALE GENOMIC DNA]</scope>
    <source>
        <strain evidence="3 4">DSM 18936</strain>
    </source>
</reference>
<protein>
    <submittedName>
        <fullName evidence="3">Diguanylate cyclase (GGDEF)-like protein</fullName>
    </submittedName>
</protein>
<dbReference type="EMBL" id="SOAU01000001">
    <property type="protein sequence ID" value="TDT16121.1"/>
    <property type="molecule type" value="Genomic_DNA"/>
</dbReference>
<dbReference type="SMART" id="SM00052">
    <property type="entry name" value="EAL"/>
    <property type="match status" value="1"/>
</dbReference>
<evidence type="ECO:0000259" key="2">
    <source>
        <dbReference type="PROSITE" id="PS50887"/>
    </source>
</evidence>
<dbReference type="Proteomes" id="UP000294558">
    <property type="component" value="Unassembled WGS sequence"/>
</dbReference>
<feature type="domain" description="GGDEF" evidence="2">
    <location>
        <begin position="165"/>
        <end position="310"/>
    </location>
</feature>
<dbReference type="AlphaFoldDB" id="A0A4R7HYE8"/>
<proteinExistence type="predicted"/>
<dbReference type="InterPro" id="IPR052155">
    <property type="entry name" value="Biofilm_reg_signaling"/>
</dbReference>
<dbReference type="InterPro" id="IPR001633">
    <property type="entry name" value="EAL_dom"/>
</dbReference>
<organism evidence="3 4">
    <name type="scientific">Ilumatobacter fluminis</name>
    <dbReference type="NCBI Taxonomy" id="467091"/>
    <lineage>
        <taxon>Bacteria</taxon>
        <taxon>Bacillati</taxon>
        <taxon>Actinomycetota</taxon>
        <taxon>Acidimicrobiia</taxon>
        <taxon>Acidimicrobiales</taxon>
        <taxon>Ilumatobacteraceae</taxon>
        <taxon>Ilumatobacter</taxon>
    </lineage>
</organism>
<dbReference type="SUPFAM" id="SSF55073">
    <property type="entry name" value="Nucleotide cyclase"/>
    <property type="match status" value="1"/>
</dbReference>
<dbReference type="InterPro" id="IPR000160">
    <property type="entry name" value="GGDEF_dom"/>
</dbReference>
<dbReference type="CDD" id="cd01948">
    <property type="entry name" value="EAL"/>
    <property type="match status" value="1"/>
</dbReference>
<dbReference type="Gene3D" id="3.30.70.270">
    <property type="match status" value="1"/>
</dbReference>
<dbReference type="SMART" id="SM00267">
    <property type="entry name" value="GGDEF"/>
    <property type="match status" value="1"/>
</dbReference>
<feature type="domain" description="EAL" evidence="1">
    <location>
        <begin position="319"/>
        <end position="574"/>
    </location>
</feature>
<evidence type="ECO:0000313" key="4">
    <source>
        <dbReference type="Proteomes" id="UP000294558"/>
    </source>
</evidence>
<dbReference type="CDD" id="cd01949">
    <property type="entry name" value="GGDEF"/>
    <property type="match status" value="1"/>
</dbReference>
<gene>
    <name evidence="3" type="ORF">BDK89_1703</name>
</gene>
<dbReference type="PANTHER" id="PTHR44757:SF2">
    <property type="entry name" value="BIOFILM ARCHITECTURE MAINTENANCE PROTEIN MBAA"/>
    <property type="match status" value="1"/>
</dbReference>